<dbReference type="SUPFAM" id="SSF52540">
    <property type="entry name" value="P-loop containing nucleoside triphosphate hydrolases"/>
    <property type="match status" value="1"/>
</dbReference>
<evidence type="ECO:0000259" key="1">
    <source>
        <dbReference type="Pfam" id="PF19044"/>
    </source>
</evidence>
<evidence type="ECO:0000313" key="3">
    <source>
        <dbReference type="Proteomes" id="UP000018227"/>
    </source>
</evidence>
<dbReference type="HOGENOM" id="CLU_009097_2_0_9"/>
<gene>
    <name evidence="2" type="ORF">GCWU0000282_002534</name>
</gene>
<dbReference type="eggNOG" id="COG3451">
    <property type="taxonomic scope" value="Bacteria"/>
</dbReference>
<reference evidence="2 3" key="1">
    <citation type="submission" date="2013-06" db="EMBL/GenBank/DDBJ databases">
        <authorList>
            <person name="Weinstock G."/>
            <person name="Sodergren E."/>
            <person name="Clifton S."/>
            <person name="Fulton L."/>
            <person name="Fulton B."/>
            <person name="Courtney L."/>
            <person name="Fronick C."/>
            <person name="Harrison M."/>
            <person name="Strong C."/>
            <person name="Farmer C."/>
            <person name="Delahaunty K."/>
            <person name="Markovic C."/>
            <person name="Hall O."/>
            <person name="Minx P."/>
            <person name="Tomlinson C."/>
            <person name="Mitreva M."/>
            <person name="Nelson J."/>
            <person name="Hou S."/>
            <person name="Wollam A."/>
            <person name="Pepin K.H."/>
            <person name="Johnson M."/>
            <person name="Bhonagiri V."/>
            <person name="Nash W.E."/>
            <person name="Warren W."/>
            <person name="Chinwalla A."/>
            <person name="Mardis E.R."/>
            <person name="Wilson R.K."/>
        </authorList>
    </citation>
    <scope>NUCLEOTIDE SEQUENCE [LARGE SCALE GENOMIC DNA]</scope>
    <source>
        <strain evidence="2 3">ATCC 51271</strain>
    </source>
</reference>
<evidence type="ECO:0000313" key="2">
    <source>
        <dbReference type="EMBL" id="ESL02399.1"/>
    </source>
</evidence>
<dbReference type="STRING" id="592026.GCWU0000282_002534"/>
<keyword evidence="3" id="KW-1185">Reference proteome</keyword>
<dbReference type="InterPro" id="IPR043964">
    <property type="entry name" value="P-loop_TraG"/>
</dbReference>
<accession>V2XJQ5</accession>
<dbReference type="AlphaFoldDB" id="V2XJQ5"/>
<name>V2XJQ5_9FIRM</name>
<dbReference type="EMBL" id="ACIL03000016">
    <property type="protein sequence ID" value="ESL02399.1"/>
    <property type="molecule type" value="Genomic_DNA"/>
</dbReference>
<dbReference type="Proteomes" id="UP000018227">
    <property type="component" value="Unassembled WGS sequence"/>
</dbReference>
<dbReference type="NCBIfam" id="NF045971">
    <property type="entry name" value="conju_CD1110"/>
    <property type="match status" value="1"/>
</dbReference>
<dbReference type="Pfam" id="PF19044">
    <property type="entry name" value="P-loop_TraG"/>
    <property type="match status" value="1"/>
</dbReference>
<dbReference type="PANTHER" id="PTHR30121">
    <property type="entry name" value="UNCHARACTERIZED PROTEIN YJGR-RELATED"/>
    <property type="match status" value="1"/>
</dbReference>
<sequence length="785" mass="89595">MEILRRNRKDDGMPRTAQQSIPFERMFPDGICRSGADYYTKTIQFQDINYQLAEQEDKTEIFEEWCSFLNFFDSSVRFQISFCNMATDVSDFEKSIAISHKKDGFDDVRDEYSEILLHQMEAGNNGLTKTKYLTFGINAESVKTAKPRLIHIETDILNNFKRLGVQAKSLNGCERLAVMHRQLHIGDDAKFHFDWKYLTGSGLSVKDFIAPSSFAFPTGRYFKIGDLYGGLSFLSIDASDLSDRLLADFLSMESSQVVTMHIRPVDQNEAIKTIKHTITELDRSKIEEQKKAVRSGYDMDIIPSDLATYGKDAKALLKELQSQNERMFLLTFIVMNTGKTKQELENNIFQAASIAQKHNCNLIRLDYRQEQGLMSTLPLAESFIEIERGMTTSSTAIFVPFTTQELFQSGDEALYYGLNALSNNMIMVDRKKLKNPNALILGTPGSGKSFSAKREIANSFLVTDDDIIISDPESEYSALTSRFGGQVIKISPASEHYINPMDINMNYSEDDNPVALKADFILSLCELIVGNKDGLRPVEKTVIDRCIRKIYRKYFENPLPENMPILEDLYRELLEQNEPEARQVATALEIYVSGSLNVFNHRTNVELTNRLVCYDIKELGKQLKKIGMLIVQDQVWGRVTENRSRGKSTRYYMDEMHLLLREEQTAAYTVEIWKRFRKWGGIPTGITQNVKDLLSSKEVENIFENSDFIYMLNQASGDRQILAKQLNISPHQLSYVTHSGEGEGLLFYGNVILPFVDRFPTNTELYRIMTTKLLEASEINKGQTA</sequence>
<organism evidence="2 3">
    <name type="scientific">Catonella morbi ATCC 51271</name>
    <dbReference type="NCBI Taxonomy" id="592026"/>
    <lineage>
        <taxon>Bacteria</taxon>
        <taxon>Bacillati</taxon>
        <taxon>Bacillota</taxon>
        <taxon>Clostridia</taxon>
        <taxon>Lachnospirales</taxon>
        <taxon>Lachnospiraceae</taxon>
        <taxon>Catonella</taxon>
    </lineage>
</organism>
<proteinExistence type="predicted"/>
<dbReference type="InterPro" id="IPR027417">
    <property type="entry name" value="P-loop_NTPase"/>
</dbReference>
<dbReference type="PANTHER" id="PTHR30121:SF6">
    <property type="entry name" value="SLR6007 PROTEIN"/>
    <property type="match status" value="1"/>
</dbReference>
<dbReference type="Gene3D" id="1.10.8.730">
    <property type="match status" value="1"/>
</dbReference>
<dbReference type="Gene3D" id="3.40.50.300">
    <property type="entry name" value="P-loop containing nucleotide triphosphate hydrolases"/>
    <property type="match status" value="1"/>
</dbReference>
<dbReference type="InterPro" id="IPR051162">
    <property type="entry name" value="T4SS_component"/>
</dbReference>
<protein>
    <recommendedName>
        <fullName evidence="1">TraG P-loop domain-containing protein</fullName>
    </recommendedName>
</protein>
<feature type="domain" description="TraG P-loop" evidence="1">
    <location>
        <begin position="429"/>
        <end position="715"/>
    </location>
</feature>
<comment type="caution">
    <text evidence="2">The sequence shown here is derived from an EMBL/GenBank/DDBJ whole genome shotgun (WGS) entry which is preliminary data.</text>
</comment>